<evidence type="ECO:0000313" key="2">
    <source>
        <dbReference type="EMBL" id="TNN48734.1"/>
    </source>
</evidence>
<keyword evidence="3" id="KW-1185">Reference proteome</keyword>
<accession>A0A4Z2G7H2</accession>
<name>A0A4Z2G7H2_9TELE</name>
<dbReference type="AlphaFoldDB" id="A0A4Z2G7H2"/>
<reference evidence="2 3" key="1">
    <citation type="submission" date="2019-03" db="EMBL/GenBank/DDBJ databases">
        <title>First draft genome of Liparis tanakae, snailfish: a comprehensive survey of snailfish specific genes.</title>
        <authorList>
            <person name="Kim W."/>
            <person name="Song I."/>
            <person name="Jeong J.-H."/>
            <person name="Kim D."/>
            <person name="Kim S."/>
            <person name="Ryu S."/>
            <person name="Song J.Y."/>
            <person name="Lee S.K."/>
        </authorList>
    </citation>
    <scope>NUCLEOTIDE SEQUENCE [LARGE SCALE GENOMIC DNA]</scope>
    <source>
        <tissue evidence="2">Muscle</tissue>
    </source>
</reference>
<dbReference type="EMBL" id="SRLO01000683">
    <property type="protein sequence ID" value="TNN48734.1"/>
    <property type="molecule type" value="Genomic_DNA"/>
</dbReference>
<feature type="region of interest" description="Disordered" evidence="1">
    <location>
        <begin position="198"/>
        <end position="241"/>
    </location>
</feature>
<sequence length="241" mass="26439">MKGAHLSEICKEEDASRDGMKRRTRNICGRREKAGGNVASQVPAHNGDLLQSIERKDELIQRVDIENIGWKFFICQLVLSQADKLQFGFRGEKALRHAVYVSELQVELLQRLGEVVGDLPRTVFSHIQYGQRLQTLGHAAGVLCGVTPELKGGEVGHPLEQLGKDLRDLVVTESQVYLTCEGMWGTCWRLRPSQYMAASGSRSPGPMPAGRRAAATARADGSATGTGCDAGRRSNPLFPQR</sequence>
<organism evidence="2 3">
    <name type="scientific">Liparis tanakae</name>
    <name type="common">Tanaka's snailfish</name>
    <dbReference type="NCBI Taxonomy" id="230148"/>
    <lineage>
        <taxon>Eukaryota</taxon>
        <taxon>Metazoa</taxon>
        <taxon>Chordata</taxon>
        <taxon>Craniata</taxon>
        <taxon>Vertebrata</taxon>
        <taxon>Euteleostomi</taxon>
        <taxon>Actinopterygii</taxon>
        <taxon>Neopterygii</taxon>
        <taxon>Teleostei</taxon>
        <taxon>Neoteleostei</taxon>
        <taxon>Acanthomorphata</taxon>
        <taxon>Eupercaria</taxon>
        <taxon>Perciformes</taxon>
        <taxon>Cottioidei</taxon>
        <taxon>Cottales</taxon>
        <taxon>Liparidae</taxon>
        <taxon>Liparis</taxon>
    </lineage>
</organism>
<evidence type="ECO:0000313" key="3">
    <source>
        <dbReference type="Proteomes" id="UP000314294"/>
    </source>
</evidence>
<feature type="compositionally biased region" description="Low complexity" evidence="1">
    <location>
        <begin position="198"/>
        <end position="227"/>
    </location>
</feature>
<gene>
    <name evidence="2" type="ORF">EYF80_041038</name>
</gene>
<proteinExistence type="predicted"/>
<comment type="caution">
    <text evidence="2">The sequence shown here is derived from an EMBL/GenBank/DDBJ whole genome shotgun (WGS) entry which is preliminary data.</text>
</comment>
<evidence type="ECO:0000256" key="1">
    <source>
        <dbReference type="SAM" id="MobiDB-lite"/>
    </source>
</evidence>
<dbReference type="Proteomes" id="UP000314294">
    <property type="component" value="Unassembled WGS sequence"/>
</dbReference>
<protein>
    <submittedName>
        <fullName evidence="2">Uncharacterized protein</fullName>
    </submittedName>
</protein>